<dbReference type="OrthoDB" id="7677942at2"/>
<dbReference type="InterPro" id="IPR032635">
    <property type="entry name" value="Anti_2"/>
</dbReference>
<evidence type="ECO:0000259" key="2">
    <source>
        <dbReference type="Pfam" id="PF16998"/>
    </source>
</evidence>
<dbReference type="Pfam" id="PF16998">
    <property type="entry name" value="17kDa_Anti_2"/>
    <property type="match status" value="1"/>
</dbReference>
<evidence type="ECO:0000313" key="4">
    <source>
        <dbReference type="Proteomes" id="UP000219167"/>
    </source>
</evidence>
<reference evidence="3 4" key="1">
    <citation type="submission" date="2017-08" db="EMBL/GenBank/DDBJ databases">
        <authorList>
            <person name="de Groot N.N."/>
        </authorList>
    </citation>
    <scope>NUCLEOTIDE SEQUENCE [LARGE SCALE GENOMIC DNA]</scope>
    <source>
        <strain evidence="3 4">JC85</strain>
    </source>
</reference>
<feature type="chain" id="PRO_5012108873" evidence="1">
    <location>
        <begin position="21"/>
        <end position="135"/>
    </location>
</feature>
<dbReference type="RefSeq" id="WP_097135594.1">
    <property type="nucleotide sequence ID" value="NZ_OBQD01000001.1"/>
</dbReference>
<feature type="domain" description="Surface antigen" evidence="2">
    <location>
        <begin position="22"/>
        <end position="133"/>
    </location>
</feature>
<protein>
    <submittedName>
        <fullName evidence="3">Outer membrane surface antigen</fullName>
    </submittedName>
</protein>
<feature type="signal peptide" evidence="1">
    <location>
        <begin position="1"/>
        <end position="20"/>
    </location>
</feature>
<dbReference type="Proteomes" id="UP000219167">
    <property type="component" value="Unassembled WGS sequence"/>
</dbReference>
<proteinExistence type="predicted"/>
<organism evidence="3 4">
    <name type="scientific">Rhizobium subbaraonis</name>
    <dbReference type="NCBI Taxonomy" id="908946"/>
    <lineage>
        <taxon>Bacteria</taxon>
        <taxon>Pseudomonadati</taxon>
        <taxon>Pseudomonadota</taxon>
        <taxon>Alphaproteobacteria</taxon>
        <taxon>Hyphomicrobiales</taxon>
        <taxon>Rhizobiaceae</taxon>
        <taxon>Rhizobium/Agrobacterium group</taxon>
        <taxon>Rhizobium</taxon>
    </lineage>
</organism>
<evidence type="ECO:0000313" key="3">
    <source>
        <dbReference type="EMBL" id="SOC35167.1"/>
    </source>
</evidence>
<name>A0A285U0C2_9HYPH</name>
<keyword evidence="1" id="KW-0732">Signal</keyword>
<dbReference type="EMBL" id="OBQD01000001">
    <property type="protein sequence ID" value="SOC35167.1"/>
    <property type="molecule type" value="Genomic_DNA"/>
</dbReference>
<accession>A0A285U0C2</accession>
<evidence type="ECO:0000256" key="1">
    <source>
        <dbReference type="SAM" id="SignalP"/>
    </source>
</evidence>
<gene>
    <name evidence="3" type="ORF">SAMN05892877_101219</name>
</gene>
<dbReference type="AlphaFoldDB" id="A0A285U0C2"/>
<sequence length="135" mass="13896">MTPRLAAVALCVLPLAGCMAGGLDLASDMQVDRSVKTSAVPGERTDNTSDAATVRNAVSSADLTRNAGNPIPWANAVSGSAGVVTGVAERSDDAGRTCRDFTTTLHSYTGISNYDGRACVGGDGTWSLTRFDRQG</sequence>
<keyword evidence="4" id="KW-1185">Reference proteome</keyword>